<dbReference type="HOGENOM" id="CLU_3043751_0_0_0"/>
<reference evidence="1 2" key="1">
    <citation type="submission" date="2010-02" db="EMBL/GenBank/DDBJ databases">
        <authorList>
            <person name="Weinstock G."/>
            <person name="Sodergren E."/>
            <person name="Clifton S."/>
            <person name="Fulton L."/>
            <person name="Fulton B."/>
            <person name="Courtney L."/>
            <person name="Fronick C."/>
            <person name="Harrison M."/>
            <person name="Strong C."/>
            <person name="Farmer C."/>
            <person name="Delahaunty K."/>
            <person name="Markovic C."/>
            <person name="Hall O."/>
            <person name="Minx P."/>
            <person name="Tomlinson C."/>
            <person name="Mitreva M."/>
            <person name="Nelson J."/>
            <person name="Hou S."/>
            <person name="Wollam A."/>
            <person name="Pepin K.H."/>
            <person name="Johnson M."/>
            <person name="Bhonagiri V."/>
            <person name="Zhang X."/>
            <person name="Suruliraj S."/>
            <person name="Warren W."/>
            <person name="Chinwalla A."/>
            <person name="Mardis E.R."/>
            <person name="Wilson R.K."/>
        </authorList>
    </citation>
    <scope>NUCLEOTIDE SEQUENCE [LARGE SCALE GENOMIC DNA]</scope>
    <source>
        <strain evidence="1 2">ATCC 33693</strain>
    </source>
</reference>
<proteinExistence type="predicted"/>
<organism evidence="1 2">
    <name type="scientific">Fusobacterium periodonticum ATCC 33693</name>
    <dbReference type="NCBI Taxonomy" id="546275"/>
    <lineage>
        <taxon>Bacteria</taxon>
        <taxon>Fusobacteriati</taxon>
        <taxon>Fusobacteriota</taxon>
        <taxon>Fusobacteriia</taxon>
        <taxon>Fusobacteriales</taxon>
        <taxon>Fusobacteriaceae</taxon>
        <taxon>Fusobacterium</taxon>
    </lineage>
</organism>
<dbReference type="AlphaFoldDB" id="D4CWL7"/>
<dbReference type="EMBL" id="ACJY01000093">
    <property type="protein sequence ID" value="EFE86244.1"/>
    <property type="molecule type" value="Genomic_DNA"/>
</dbReference>
<evidence type="ECO:0000313" key="2">
    <source>
        <dbReference type="Proteomes" id="UP000003748"/>
    </source>
</evidence>
<sequence>MQHFQCWCYSYPTSTCLTAKATSVLTHLIKFDFILATEEDIRKYKWEKYKLNIK</sequence>
<dbReference type="Proteomes" id="UP000003748">
    <property type="component" value="Unassembled WGS sequence"/>
</dbReference>
<gene>
    <name evidence="1" type="ORF">FUSPEROL_01825</name>
</gene>
<accession>D4CWL7</accession>
<comment type="caution">
    <text evidence="1">The sequence shown here is derived from an EMBL/GenBank/DDBJ whole genome shotgun (WGS) entry which is preliminary data.</text>
</comment>
<evidence type="ECO:0000313" key="1">
    <source>
        <dbReference type="EMBL" id="EFE86244.1"/>
    </source>
</evidence>
<name>D4CWL7_9FUSO</name>
<dbReference type="STRING" id="546275.FUSPEROL_01825"/>
<protein>
    <submittedName>
        <fullName evidence="1">Uncharacterized protein</fullName>
    </submittedName>
</protein>